<keyword evidence="6" id="KW-0418">Kinase</keyword>
<evidence type="ECO:0000256" key="7">
    <source>
        <dbReference type="SAM" id="MobiDB-lite"/>
    </source>
</evidence>
<dbReference type="PhylomeDB" id="A0A0G4IFZ2"/>
<feature type="compositionally biased region" description="Basic and acidic residues" evidence="7">
    <location>
        <begin position="413"/>
        <end position="428"/>
    </location>
</feature>
<dbReference type="FunFam" id="1.10.510.10:FF:000596">
    <property type="entry name" value="CK1 family protein kinase"/>
    <property type="match status" value="1"/>
</dbReference>
<reference evidence="9" key="1">
    <citation type="submission" date="2014-11" db="EMBL/GenBank/DDBJ databases">
        <authorList>
            <person name="Otto D Thomas"/>
            <person name="Naeem Raeece"/>
        </authorList>
    </citation>
    <scope>NUCLEOTIDE SEQUENCE</scope>
</reference>
<dbReference type="InterPro" id="IPR000719">
    <property type="entry name" value="Prot_kinase_dom"/>
</dbReference>
<dbReference type="PROSITE" id="PS50011">
    <property type="entry name" value="PROTEIN_KINASE_DOM"/>
    <property type="match status" value="1"/>
</dbReference>
<keyword evidence="3 5" id="KW-0067">ATP-binding</keyword>
<dbReference type="InterPro" id="IPR017441">
    <property type="entry name" value="Protein_kinase_ATP_BS"/>
</dbReference>
<evidence type="ECO:0000256" key="4">
    <source>
        <dbReference type="ARBA" id="ARBA00023860"/>
    </source>
</evidence>
<sequence length="447" mass="49793">MAANARSQGMIDQLVAGTWRIGRRLGSGSFGDVHAATNEKTGEEVAVKLELAKTKHPQLTYEAKLLKHLQGPPGFAKVYLYDTEHDWNIMVMEMLGPSLEDAFNLCNRKFSLKTVLMLADQMLQRVEYLHSRSFIHRDIKPDNFLTGVGDTADTIYMIDFGLAKKYRDPKTNQHIPYRENKNLTGTARYASINAHLGIEQSRRDDLEAVGYVLMYFCRATLPWQGIKAATKQEKYHKIMEKKMSTPVDVLCKGFPVEFTTYMNYTRALRFEDRPDYNYLRGLFKAVMKREGLEDDGDFDWRNKEVTNSTKSTASGKRPTASPNRVGRQITGGGNKPKTLAATVAATRGNSLANPENTLISNRQVTAGPSPTGADSRPYGQSTARNPPPSPSPVVKPFGAPTPARNPQEWDPAGNERERRDGADEEPKRRGGLARFFGGLCGRGATKA</sequence>
<dbReference type="PROSITE" id="PS00107">
    <property type="entry name" value="PROTEIN_KINASE_ATP"/>
    <property type="match status" value="1"/>
</dbReference>
<evidence type="ECO:0000256" key="1">
    <source>
        <dbReference type="ARBA" id="ARBA00012513"/>
    </source>
</evidence>
<protein>
    <recommendedName>
        <fullName evidence="4">Casein kinase I</fullName>
        <ecNumber evidence="1">2.7.11.1</ecNumber>
    </recommendedName>
</protein>
<dbReference type="Pfam" id="PF00069">
    <property type="entry name" value="Pkinase"/>
    <property type="match status" value="1"/>
</dbReference>
<feature type="compositionally biased region" description="Low complexity" evidence="7">
    <location>
        <begin position="432"/>
        <end position="447"/>
    </location>
</feature>
<dbReference type="PROSITE" id="PS00108">
    <property type="entry name" value="PROTEIN_KINASE_ST"/>
    <property type="match status" value="1"/>
</dbReference>
<feature type="domain" description="Protein kinase" evidence="8">
    <location>
        <begin position="19"/>
        <end position="283"/>
    </location>
</feature>
<evidence type="ECO:0000256" key="3">
    <source>
        <dbReference type="ARBA" id="ARBA00022840"/>
    </source>
</evidence>
<name>A0A0G4IFZ2_9ALVE</name>
<dbReference type="PANTHER" id="PTHR11909">
    <property type="entry name" value="CASEIN KINASE-RELATED"/>
    <property type="match status" value="1"/>
</dbReference>
<feature type="region of interest" description="Disordered" evidence="7">
    <location>
        <begin position="294"/>
        <end position="447"/>
    </location>
</feature>
<dbReference type="GO" id="GO:0004674">
    <property type="term" value="F:protein serine/threonine kinase activity"/>
    <property type="evidence" value="ECO:0007669"/>
    <property type="project" value="UniProtKB-KW"/>
</dbReference>
<dbReference type="SUPFAM" id="SSF56112">
    <property type="entry name" value="Protein kinase-like (PK-like)"/>
    <property type="match status" value="1"/>
</dbReference>
<evidence type="ECO:0000256" key="6">
    <source>
        <dbReference type="RuleBase" id="RU000304"/>
    </source>
</evidence>
<comment type="similarity">
    <text evidence="6">Belongs to the protein kinase superfamily.</text>
</comment>
<dbReference type="InterPro" id="IPR050235">
    <property type="entry name" value="CK1_Ser-Thr_kinase"/>
</dbReference>
<organism evidence="9">
    <name type="scientific">Chromera velia CCMP2878</name>
    <dbReference type="NCBI Taxonomy" id="1169474"/>
    <lineage>
        <taxon>Eukaryota</taxon>
        <taxon>Sar</taxon>
        <taxon>Alveolata</taxon>
        <taxon>Colpodellida</taxon>
        <taxon>Chromeraceae</taxon>
        <taxon>Chromera</taxon>
    </lineage>
</organism>
<dbReference type="InterPro" id="IPR011009">
    <property type="entry name" value="Kinase-like_dom_sf"/>
</dbReference>
<evidence type="ECO:0000313" key="9">
    <source>
        <dbReference type="EMBL" id="CEM56095.1"/>
    </source>
</evidence>
<dbReference type="EC" id="2.7.11.1" evidence="1"/>
<keyword evidence="2 5" id="KW-0547">Nucleotide-binding</keyword>
<evidence type="ECO:0000259" key="8">
    <source>
        <dbReference type="PROSITE" id="PS50011"/>
    </source>
</evidence>
<keyword evidence="6" id="KW-0808">Transferase</keyword>
<dbReference type="SMART" id="SM00220">
    <property type="entry name" value="S_TKc"/>
    <property type="match status" value="1"/>
</dbReference>
<feature type="compositionally biased region" description="Polar residues" evidence="7">
    <location>
        <begin position="305"/>
        <end position="314"/>
    </location>
</feature>
<dbReference type="InterPro" id="IPR008271">
    <property type="entry name" value="Ser/Thr_kinase_AS"/>
</dbReference>
<dbReference type="EMBL" id="CDMZ01005942">
    <property type="protein sequence ID" value="CEM56095.1"/>
    <property type="molecule type" value="Genomic_DNA"/>
</dbReference>
<gene>
    <name evidence="9" type="ORF">Cvel_2489</name>
</gene>
<dbReference type="GO" id="GO:0005524">
    <property type="term" value="F:ATP binding"/>
    <property type="evidence" value="ECO:0007669"/>
    <property type="project" value="UniProtKB-UniRule"/>
</dbReference>
<feature type="compositionally biased region" description="Polar residues" evidence="7">
    <location>
        <begin position="347"/>
        <end position="368"/>
    </location>
</feature>
<evidence type="ECO:0000256" key="5">
    <source>
        <dbReference type="PROSITE-ProRule" id="PRU10141"/>
    </source>
</evidence>
<dbReference type="VEuPathDB" id="CryptoDB:Cvel_2489"/>
<evidence type="ECO:0000256" key="2">
    <source>
        <dbReference type="ARBA" id="ARBA00022741"/>
    </source>
</evidence>
<proteinExistence type="inferred from homology"/>
<dbReference type="Gene3D" id="1.10.510.10">
    <property type="entry name" value="Transferase(Phosphotransferase) domain 1"/>
    <property type="match status" value="1"/>
</dbReference>
<keyword evidence="6" id="KW-0723">Serine/threonine-protein kinase</keyword>
<feature type="binding site" evidence="5">
    <location>
        <position position="48"/>
    </location>
    <ligand>
        <name>ATP</name>
        <dbReference type="ChEBI" id="CHEBI:30616"/>
    </ligand>
</feature>
<accession>A0A0G4IFZ2</accession>
<dbReference type="AlphaFoldDB" id="A0A0G4IFZ2"/>